<organism evidence="5 6">
    <name type="scientific">Nonlabens agnitus</name>
    <dbReference type="NCBI Taxonomy" id="870484"/>
    <lineage>
        <taxon>Bacteria</taxon>
        <taxon>Pseudomonadati</taxon>
        <taxon>Bacteroidota</taxon>
        <taxon>Flavobacteriia</taxon>
        <taxon>Flavobacteriales</taxon>
        <taxon>Flavobacteriaceae</taxon>
        <taxon>Nonlabens</taxon>
    </lineage>
</organism>
<dbReference type="AlphaFoldDB" id="A0A2S9WS14"/>
<dbReference type="Pfam" id="PF00589">
    <property type="entry name" value="Phage_integrase"/>
    <property type="match status" value="1"/>
</dbReference>
<dbReference type="SUPFAM" id="SSF56349">
    <property type="entry name" value="DNA breaking-rejoining enzymes"/>
    <property type="match status" value="1"/>
</dbReference>
<dbReference type="RefSeq" id="WP_105982122.1">
    <property type="nucleotide sequence ID" value="NZ_MQUC01000003.1"/>
</dbReference>
<name>A0A2S9WS14_9FLAO</name>
<dbReference type="GO" id="GO:0015074">
    <property type="term" value="P:DNA integration"/>
    <property type="evidence" value="ECO:0007669"/>
    <property type="project" value="InterPro"/>
</dbReference>
<dbReference type="PANTHER" id="PTHR30349">
    <property type="entry name" value="PHAGE INTEGRASE-RELATED"/>
    <property type="match status" value="1"/>
</dbReference>
<gene>
    <name evidence="5" type="ORF">BST86_03835</name>
</gene>
<dbReference type="Gene3D" id="1.10.443.10">
    <property type="entry name" value="Intergrase catalytic core"/>
    <property type="match status" value="1"/>
</dbReference>
<keyword evidence="6" id="KW-1185">Reference proteome</keyword>
<dbReference type="InterPro" id="IPR050090">
    <property type="entry name" value="Tyrosine_recombinase_XerCD"/>
</dbReference>
<dbReference type="Pfam" id="PF13102">
    <property type="entry name" value="Phage_int_SAM_5"/>
    <property type="match status" value="1"/>
</dbReference>
<dbReference type="PROSITE" id="PS51898">
    <property type="entry name" value="TYR_RECOMBINASE"/>
    <property type="match status" value="1"/>
</dbReference>
<accession>A0A2S9WS14</accession>
<dbReference type="Proteomes" id="UP000239532">
    <property type="component" value="Unassembled WGS sequence"/>
</dbReference>
<dbReference type="OrthoDB" id="9806835at2"/>
<dbReference type="InterPro" id="IPR011010">
    <property type="entry name" value="DNA_brk_join_enz"/>
</dbReference>
<reference evidence="5 6" key="1">
    <citation type="submission" date="2016-11" db="EMBL/GenBank/DDBJ databases">
        <title>Trade-off between light-utilization and light-protection in marine flavobacteria.</title>
        <authorList>
            <person name="Kumagai Y."/>
        </authorList>
    </citation>
    <scope>NUCLEOTIDE SEQUENCE [LARGE SCALE GENOMIC DNA]</scope>
    <source>
        <strain evidence="5 6">JCM 17109</strain>
    </source>
</reference>
<protein>
    <submittedName>
        <fullName evidence="5">Recombinase</fullName>
    </submittedName>
</protein>
<evidence type="ECO:0000256" key="1">
    <source>
        <dbReference type="ARBA" id="ARBA00008857"/>
    </source>
</evidence>
<dbReference type="InterPro" id="IPR013762">
    <property type="entry name" value="Integrase-like_cat_sf"/>
</dbReference>
<evidence type="ECO:0000256" key="2">
    <source>
        <dbReference type="ARBA" id="ARBA00023125"/>
    </source>
</evidence>
<keyword evidence="2" id="KW-0238">DNA-binding</keyword>
<keyword evidence="3" id="KW-0233">DNA recombination</keyword>
<dbReference type="Gene3D" id="1.10.150.130">
    <property type="match status" value="1"/>
</dbReference>
<dbReference type="InterPro" id="IPR025269">
    <property type="entry name" value="SAM-like_dom"/>
</dbReference>
<dbReference type="InterPro" id="IPR002104">
    <property type="entry name" value="Integrase_catalytic"/>
</dbReference>
<evidence type="ECO:0000313" key="5">
    <source>
        <dbReference type="EMBL" id="PRP66282.1"/>
    </source>
</evidence>
<evidence type="ECO:0000256" key="3">
    <source>
        <dbReference type="ARBA" id="ARBA00023172"/>
    </source>
</evidence>
<dbReference type="CDD" id="cd01185">
    <property type="entry name" value="INTN1_C_like"/>
    <property type="match status" value="1"/>
</dbReference>
<comment type="similarity">
    <text evidence="1">Belongs to the 'phage' integrase family.</text>
</comment>
<dbReference type="PANTHER" id="PTHR30349:SF64">
    <property type="entry name" value="PROPHAGE INTEGRASE INTD-RELATED"/>
    <property type="match status" value="1"/>
</dbReference>
<sequence>MKITLKSKKLKGSRESLYIEYYNGSTVDETGKRKHRRSFEYLNLYLDNSSQERKLQNQNKENLELAHNILSIRKSEHLQGKYKIANTRKKNTNFLEYYTKLKEERFESKGNYDNWDAAGLHLERYCPSHYTFEDINEDFVRGFRRYLDQTAETKSHTRLSQNTKHTYYNKFKACLRRAFEENFLDKDLRKAAKSFEMAESNREYLTMDELEKLARTYCKYQQLKNAFLVSCLSGLRWSDIDKLKWSEVRDESEGCRVNFRQKKTKGMEYLPISQQSRELMGSRRGENDKVFKGLKYGATYNAELLKWCIRAGIPKHITFHSARHTNALLLLTMGADIYTVSKRLGHRELRTTEIYAKIIDKKMKEAAELIPQIEISNND</sequence>
<dbReference type="GO" id="GO:0003677">
    <property type="term" value="F:DNA binding"/>
    <property type="evidence" value="ECO:0007669"/>
    <property type="project" value="UniProtKB-KW"/>
</dbReference>
<dbReference type="GO" id="GO:0006310">
    <property type="term" value="P:DNA recombination"/>
    <property type="evidence" value="ECO:0007669"/>
    <property type="project" value="UniProtKB-KW"/>
</dbReference>
<comment type="caution">
    <text evidence="5">The sequence shown here is derived from an EMBL/GenBank/DDBJ whole genome shotgun (WGS) entry which is preliminary data.</text>
</comment>
<dbReference type="EMBL" id="MQUC01000003">
    <property type="protein sequence ID" value="PRP66282.1"/>
    <property type="molecule type" value="Genomic_DNA"/>
</dbReference>
<feature type="domain" description="Tyr recombinase" evidence="4">
    <location>
        <begin position="200"/>
        <end position="368"/>
    </location>
</feature>
<dbReference type="InterPro" id="IPR010998">
    <property type="entry name" value="Integrase_recombinase_N"/>
</dbReference>
<evidence type="ECO:0000259" key="4">
    <source>
        <dbReference type="PROSITE" id="PS51898"/>
    </source>
</evidence>
<evidence type="ECO:0000313" key="6">
    <source>
        <dbReference type="Proteomes" id="UP000239532"/>
    </source>
</evidence>
<proteinExistence type="inferred from homology"/>